<dbReference type="Pfam" id="PF00953">
    <property type="entry name" value="Glycos_transf_4"/>
    <property type="match status" value="1"/>
</dbReference>
<evidence type="ECO:0000313" key="9">
    <source>
        <dbReference type="EMBL" id="TCQ02769.1"/>
    </source>
</evidence>
<gene>
    <name evidence="9" type="ORF">EDD79_101350</name>
</gene>
<evidence type="ECO:0000256" key="4">
    <source>
        <dbReference type="ARBA" id="ARBA00022692"/>
    </source>
</evidence>
<feature type="transmembrane region" description="Helical" evidence="8">
    <location>
        <begin position="109"/>
        <end position="134"/>
    </location>
</feature>
<feature type="binding site" evidence="7">
    <location>
        <position position="223"/>
    </location>
    <ligand>
        <name>Mg(2+)</name>
        <dbReference type="ChEBI" id="CHEBI:18420"/>
    </ligand>
</feature>
<feature type="transmembrane region" description="Helical" evidence="8">
    <location>
        <begin position="224"/>
        <end position="242"/>
    </location>
</feature>
<evidence type="ECO:0000256" key="3">
    <source>
        <dbReference type="ARBA" id="ARBA00022679"/>
    </source>
</evidence>
<dbReference type="AlphaFoldDB" id="A0A4R2TYL4"/>
<evidence type="ECO:0000313" key="10">
    <source>
        <dbReference type="Proteomes" id="UP000295504"/>
    </source>
</evidence>
<protein>
    <submittedName>
        <fullName evidence="9">UDP-GlcNAc:undecaprenyl-phosphate GlcNAc-1-phosphate transferase</fullName>
    </submittedName>
</protein>
<name>A0A4R2TYL4_9FIRM</name>
<feature type="transmembrane region" description="Helical" evidence="8">
    <location>
        <begin position="325"/>
        <end position="347"/>
    </location>
</feature>
<dbReference type="EMBL" id="SLYC01000013">
    <property type="protein sequence ID" value="TCQ02769.1"/>
    <property type="molecule type" value="Genomic_DNA"/>
</dbReference>
<comment type="cofactor">
    <cofactor evidence="7">
        <name>Mg(2+)</name>
        <dbReference type="ChEBI" id="CHEBI:18420"/>
    </cofactor>
</comment>
<dbReference type="InterPro" id="IPR000715">
    <property type="entry name" value="Glycosyl_transferase_4"/>
</dbReference>
<evidence type="ECO:0000256" key="7">
    <source>
        <dbReference type="PIRSR" id="PIRSR600715-1"/>
    </source>
</evidence>
<feature type="transmembrane region" description="Helical" evidence="8">
    <location>
        <begin position="195"/>
        <end position="212"/>
    </location>
</feature>
<dbReference type="GO" id="GO:0005886">
    <property type="term" value="C:plasma membrane"/>
    <property type="evidence" value="ECO:0007669"/>
    <property type="project" value="UniProtKB-SubCell"/>
</dbReference>
<dbReference type="PANTHER" id="PTHR22926">
    <property type="entry name" value="PHOSPHO-N-ACETYLMURAMOYL-PENTAPEPTIDE-TRANSFERASE"/>
    <property type="match status" value="1"/>
</dbReference>
<dbReference type="CDD" id="cd06853">
    <property type="entry name" value="GT_WecA_like"/>
    <property type="match status" value="1"/>
</dbReference>
<keyword evidence="3 9" id="KW-0808">Transferase</keyword>
<evidence type="ECO:0000256" key="2">
    <source>
        <dbReference type="ARBA" id="ARBA00022475"/>
    </source>
</evidence>
<evidence type="ECO:0000256" key="1">
    <source>
        <dbReference type="ARBA" id="ARBA00004651"/>
    </source>
</evidence>
<feature type="transmembrane region" description="Helical" evidence="8">
    <location>
        <begin position="6"/>
        <end position="23"/>
    </location>
</feature>
<dbReference type="GO" id="GO:0046872">
    <property type="term" value="F:metal ion binding"/>
    <property type="evidence" value="ECO:0007669"/>
    <property type="project" value="UniProtKB-KW"/>
</dbReference>
<dbReference type="RefSeq" id="WP_132848299.1">
    <property type="nucleotide sequence ID" value="NZ_CP058648.1"/>
</dbReference>
<feature type="transmembrane region" description="Helical" evidence="8">
    <location>
        <begin position="140"/>
        <end position="158"/>
    </location>
</feature>
<dbReference type="Proteomes" id="UP000295504">
    <property type="component" value="Unassembled WGS sequence"/>
</dbReference>
<comment type="subcellular location">
    <subcellularLocation>
        <location evidence="1">Cell membrane</location>
        <topology evidence="1">Multi-pass membrane protein</topology>
    </subcellularLocation>
</comment>
<proteinExistence type="predicted"/>
<dbReference type="InterPro" id="IPR018480">
    <property type="entry name" value="PNAcMuramoyl-5peptid_Trfase_CS"/>
</dbReference>
<dbReference type="PANTHER" id="PTHR22926:SF3">
    <property type="entry name" value="UNDECAPRENYL-PHOSPHATE ALPHA-N-ACETYLGLUCOSAMINYL 1-PHOSPHATE TRANSFERASE"/>
    <property type="match status" value="1"/>
</dbReference>
<reference evidence="9 10" key="1">
    <citation type="submission" date="2019-03" db="EMBL/GenBank/DDBJ databases">
        <title>Genomic Encyclopedia of Type Strains, Phase IV (KMG-IV): sequencing the most valuable type-strain genomes for metagenomic binning, comparative biology and taxonomic classification.</title>
        <authorList>
            <person name="Goeker M."/>
        </authorList>
    </citation>
    <scope>NUCLEOTIDE SEQUENCE [LARGE SCALE GENOMIC DNA]</scope>
    <source>
        <strain evidence="9 10">DSM 100013</strain>
    </source>
</reference>
<evidence type="ECO:0000256" key="5">
    <source>
        <dbReference type="ARBA" id="ARBA00022989"/>
    </source>
</evidence>
<evidence type="ECO:0000256" key="8">
    <source>
        <dbReference type="SAM" id="Phobius"/>
    </source>
</evidence>
<feature type="transmembrane region" description="Helical" evidence="8">
    <location>
        <begin position="170"/>
        <end position="189"/>
    </location>
</feature>
<keyword evidence="4 8" id="KW-0812">Transmembrane</keyword>
<dbReference type="OrthoDB" id="9805475at2"/>
<keyword evidence="6 8" id="KW-0472">Membrane</keyword>
<evidence type="ECO:0000256" key="6">
    <source>
        <dbReference type="ARBA" id="ARBA00023136"/>
    </source>
</evidence>
<dbReference type="GO" id="GO:0016780">
    <property type="term" value="F:phosphotransferase activity, for other substituted phosphate groups"/>
    <property type="evidence" value="ECO:0007669"/>
    <property type="project" value="InterPro"/>
</dbReference>
<dbReference type="PROSITE" id="PS01348">
    <property type="entry name" value="MRAY_2"/>
    <property type="match status" value="1"/>
</dbReference>
<feature type="transmembrane region" description="Helical" evidence="8">
    <location>
        <begin position="50"/>
        <end position="69"/>
    </location>
</feature>
<organism evidence="9 10">
    <name type="scientific">Serpentinicella alkaliphila</name>
    <dbReference type="NCBI Taxonomy" id="1734049"/>
    <lineage>
        <taxon>Bacteria</taxon>
        <taxon>Bacillati</taxon>
        <taxon>Bacillota</taxon>
        <taxon>Clostridia</taxon>
        <taxon>Peptostreptococcales</taxon>
        <taxon>Natronincolaceae</taxon>
        <taxon>Serpentinicella</taxon>
    </lineage>
</organism>
<accession>A0A4R2TYL4</accession>
<keyword evidence="7" id="KW-0479">Metal-binding</keyword>
<comment type="caution">
    <text evidence="9">The sequence shown here is derived from an EMBL/GenBank/DDBJ whole genome shotgun (WGS) entry which is preliminary data.</text>
</comment>
<keyword evidence="7" id="KW-0460">Magnesium</keyword>
<feature type="transmembrane region" description="Helical" evidence="8">
    <location>
        <begin position="301"/>
        <end position="319"/>
    </location>
</feature>
<feature type="binding site" evidence="7">
    <location>
        <position position="163"/>
    </location>
    <ligand>
        <name>Mg(2+)</name>
        <dbReference type="ChEBI" id="CHEBI:18420"/>
    </ligand>
</feature>
<feature type="transmembrane region" description="Helical" evidence="8">
    <location>
        <begin position="81"/>
        <end position="97"/>
    </location>
</feature>
<keyword evidence="10" id="KW-1185">Reference proteome</keyword>
<dbReference type="GO" id="GO:0071555">
    <property type="term" value="P:cell wall organization"/>
    <property type="evidence" value="ECO:0007669"/>
    <property type="project" value="TreeGrafter"/>
</dbReference>
<keyword evidence="5 8" id="KW-1133">Transmembrane helix</keyword>
<dbReference type="GO" id="GO:0009103">
    <property type="term" value="P:lipopolysaccharide biosynthetic process"/>
    <property type="evidence" value="ECO:0007669"/>
    <property type="project" value="TreeGrafter"/>
</dbReference>
<sequence length="357" mass="38394">MLTIYFISFLIALGISYTLTPYAKKIAYRIGAIDVPKDNRRVHKKPVPRLGGLAIYMSFIATTIITILLNRNLLQIIARDYIGIFIGASMIVGIGIVDDTKQISAKFKLAVQIAAALVAIYFGVRIEFITNILAKTTGTTAAVGMLSIPLTVFWIVGITNTVNLIDGLDGLAAGVATIASISLGVVSYINGMYPVALLLFILAGATVGFLPYNFNPAEIFMGDTGSLLIGFLLATISVEGLIKTATTIAVAIPVLALGVPIFDTAFAILRRLINKRPIMEADKGHLHHRLLDHGLTQKQTVLTLYSISIFLGCSAIFISDTQNSIAYFVITSIAVVVVTGAYLFGLVKRPKEEKANL</sequence>
<feature type="transmembrane region" description="Helical" evidence="8">
    <location>
        <begin position="248"/>
        <end position="269"/>
    </location>
</feature>
<dbReference type="GO" id="GO:0044038">
    <property type="term" value="P:cell wall macromolecule biosynthetic process"/>
    <property type="evidence" value="ECO:0007669"/>
    <property type="project" value="TreeGrafter"/>
</dbReference>
<keyword evidence="2" id="KW-1003">Cell membrane</keyword>